<dbReference type="Pfam" id="PF01926">
    <property type="entry name" value="MMR_HSR1"/>
    <property type="match status" value="1"/>
</dbReference>
<dbReference type="EMBL" id="BBYR01000041">
    <property type="protein sequence ID" value="GAP37015.1"/>
    <property type="molecule type" value="Genomic_DNA"/>
</dbReference>
<evidence type="ECO:0000259" key="3">
    <source>
        <dbReference type="Pfam" id="PF01926"/>
    </source>
</evidence>
<comment type="caution">
    <text evidence="4">The sequence shown here is derived from an EMBL/GenBank/DDBJ whole genome shotgun (WGS) entry which is preliminary data.</text>
</comment>
<keyword evidence="2" id="KW-1133">Transmembrane helix</keyword>
<feature type="transmembrane region" description="Helical" evidence="2">
    <location>
        <begin position="117"/>
        <end position="136"/>
    </location>
</feature>
<dbReference type="Proteomes" id="UP000037660">
    <property type="component" value="Unassembled WGS sequence"/>
</dbReference>
<feature type="region of interest" description="Disordered" evidence="1">
    <location>
        <begin position="504"/>
        <end position="575"/>
    </location>
</feature>
<feature type="transmembrane region" description="Helical" evidence="2">
    <location>
        <begin position="283"/>
        <end position="302"/>
    </location>
</feature>
<dbReference type="RefSeq" id="WP_157549022.1">
    <property type="nucleotide sequence ID" value="NZ_BBYR01000041.1"/>
</dbReference>
<sequence>MNEPPLSEDAAWQVLLAQAIEQRDGAAAAAATEREAADAEARQALGPGASPAAFAVARARQVLARAARREPAWAEWPAPPQPLRGSVALLALAALAAGLATQAIGPSRHVNLLAPPLLGLLAWNLAVYLALLLQWLRPRHGTGAALDAGLGRLGAALGRRIAALGAAPPEASGRAGDSAPWVAARRAWWPIAAPRLAARLAAALHLGAALLAAGAVAGLYLRGLVTDYRAGWESTFLDAGAVHALLSAWLGPAAALLGQSLPDAAALARLRLDAGPGEPAARWIHLHALTLVLAVVLPRLLLAAAAQRRARHAGWAWPWQAPYFARLAALARAAGLPPGTRVAVQPVGLRITWAPAASSEPVPGESGRPDTRAGPRAAAPPSPGEQRLAGALGLAPGDVRLLPPLPTGPDGLPVLEALRSRGLGPGERLLPLFPAQATPQAEWHGVVLAGWPAPAEPGERLALLDEGGWLARLAPADRAARQAQRRAAWQALLAAQGWRLLPFSGPEPAGPAGLPVPPGPSRADRDELASTDTDTASGTSAGAGTGTGTGTGAGAGASPQQASPRGPLRGAAADPTGPVATITLSLVSHTNVGKTTLARTLLRRDIGEVRDAAHVTLQPEGHRLVESAAGDVLELWDTPGFADSVRLARRLAQADRPLGWFLAQVWDRVADRAFWLNQRALRHVIGRSDVVLYLVQAGDDADEPATAASLQAELDVLQAIGKPVLVLLNQLDARADAAARDATVAAWRRRLGDRPVLRGCLAFDAFARAWTTEGRLLDALAGCIEPARRGAFERLDQAWTARNRAVFDAAIEALAQALARAALDREAVTADGLLAPVRRLGRAVGLGGDRPDAGERALQALGGRLDADLRGLATRLLALHGLDGGAGADLVARLAARVALRAPIGEGAAATLGGVLTGALAGLKADLATGGLSLGAGLLLGGLAGALGGAGLARGLNQLRGVPQPTFAWDDTLLERLPPALLRLYAAVAHHGRGRGAWQDGDPPGGTDEALPAVLAPQAAALSAAWRAARQALPPEPSPAVRRDAEAALATRLAPPLRQAAVDLLRQLHPEARPRDLAPAEPARARSGGLD</sequence>
<dbReference type="STRING" id="1547922.ISF6_2870"/>
<feature type="compositionally biased region" description="Basic and acidic residues" evidence="1">
    <location>
        <begin position="1068"/>
        <end position="1078"/>
    </location>
</feature>
<organism evidence="4 5">
    <name type="scientific">Piscinibacter sakaiensis</name>
    <name type="common">Ideonella sakaiensis</name>
    <dbReference type="NCBI Taxonomy" id="1547922"/>
    <lineage>
        <taxon>Bacteria</taxon>
        <taxon>Pseudomonadati</taxon>
        <taxon>Pseudomonadota</taxon>
        <taxon>Betaproteobacteria</taxon>
        <taxon>Burkholderiales</taxon>
        <taxon>Sphaerotilaceae</taxon>
        <taxon>Piscinibacter</taxon>
    </lineage>
</organism>
<reference evidence="4 5" key="2">
    <citation type="journal article" date="2016" name="Science">
        <title>A bacterium that degrades and assimilates poly(ethylene terephthalate).</title>
        <authorList>
            <person name="Yoshida S."/>
            <person name="Hiraga K."/>
            <person name="Takehana T."/>
            <person name="Taniguchi I."/>
            <person name="Yamaji H."/>
            <person name="Maeda Y."/>
            <person name="Toyohara K."/>
            <person name="Miyamoto K."/>
            <person name="Kimura Y."/>
            <person name="Oda K."/>
        </authorList>
    </citation>
    <scope>NUCLEOTIDE SEQUENCE [LARGE SCALE GENOMIC DNA]</scope>
    <source>
        <strain evidence="5">NBRC 110686 / TISTR 2288 / 201-F6</strain>
    </source>
</reference>
<feature type="domain" description="G" evidence="3">
    <location>
        <begin position="586"/>
        <end position="729"/>
    </location>
</feature>
<evidence type="ECO:0000256" key="2">
    <source>
        <dbReference type="SAM" id="Phobius"/>
    </source>
</evidence>
<feature type="transmembrane region" description="Helical" evidence="2">
    <location>
        <begin position="196"/>
        <end position="221"/>
    </location>
</feature>
<feature type="region of interest" description="Disordered" evidence="1">
    <location>
        <begin position="1068"/>
        <end position="1091"/>
    </location>
</feature>
<dbReference type="SUPFAM" id="SSF52540">
    <property type="entry name" value="P-loop containing nucleoside triphosphate hydrolases"/>
    <property type="match status" value="1"/>
</dbReference>
<feature type="transmembrane region" description="Helical" evidence="2">
    <location>
        <begin position="241"/>
        <end position="262"/>
    </location>
</feature>
<feature type="region of interest" description="Disordered" evidence="1">
    <location>
        <begin position="357"/>
        <end position="388"/>
    </location>
</feature>
<accession>A0A0K8P4C9</accession>
<protein>
    <recommendedName>
        <fullName evidence="3">G domain-containing protein</fullName>
    </recommendedName>
</protein>
<dbReference type="InterPro" id="IPR027417">
    <property type="entry name" value="P-loop_NTPase"/>
</dbReference>
<keyword evidence="2" id="KW-0472">Membrane</keyword>
<dbReference type="GO" id="GO:0005525">
    <property type="term" value="F:GTP binding"/>
    <property type="evidence" value="ECO:0007669"/>
    <property type="project" value="InterPro"/>
</dbReference>
<proteinExistence type="predicted"/>
<evidence type="ECO:0000256" key="1">
    <source>
        <dbReference type="SAM" id="MobiDB-lite"/>
    </source>
</evidence>
<dbReference type="InterPro" id="IPR006073">
    <property type="entry name" value="GTP-bd"/>
</dbReference>
<feature type="compositionally biased region" description="Low complexity" evidence="1">
    <location>
        <begin position="530"/>
        <end position="540"/>
    </location>
</feature>
<feature type="transmembrane region" description="Helical" evidence="2">
    <location>
        <begin position="87"/>
        <end position="105"/>
    </location>
</feature>
<feature type="compositionally biased region" description="Gly residues" evidence="1">
    <location>
        <begin position="541"/>
        <end position="555"/>
    </location>
</feature>
<dbReference type="Pfam" id="PF11981">
    <property type="entry name" value="DUF3482"/>
    <property type="match status" value="1"/>
</dbReference>
<name>A0A0K8P4C9_PISS1</name>
<keyword evidence="5" id="KW-1185">Reference proteome</keyword>
<keyword evidence="2" id="KW-0812">Transmembrane</keyword>
<dbReference type="AlphaFoldDB" id="A0A0K8P4C9"/>
<dbReference type="InterPro" id="IPR021871">
    <property type="entry name" value="DUF3482"/>
</dbReference>
<feature type="compositionally biased region" description="Low complexity" evidence="1">
    <location>
        <begin position="504"/>
        <end position="513"/>
    </location>
</feature>
<evidence type="ECO:0000313" key="5">
    <source>
        <dbReference type="Proteomes" id="UP000037660"/>
    </source>
</evidence>
<evidence type="ECO:0000313" key="4">
    <source>
        <dbReference type="EMBL" id="GAP37015.1"/>
    </source>
</evidence>
<gene>
    <name evidence="4" type="ORF">ISF6_2870</name>
</gene>
<dbReference type="OrthoDB" id="5406017at2"/>
<dbReference type="Gene3D" id="3.40.50.300">
    <property type="entry name" value="P-loop containing nucleotide triphosphate hydrolases"/>
    <property type="match status" value="1"/>
</dbReference>
<reference evidence="5" key="1">
    <citation type="submission" date="2015-07" db="EMBL/GenBank/DDBJ databases">
        <title>Discovery of a poly(ethylene terephthalate assimilation.</title>
        <authorList>
            <person name="Yoshida S."/>
            <person name="Hiraga K."/>
            <person name="Takehana T."/>
            <person name="Taniguchi I."/>
            <person name="Yamaji H."/>
            <person name="Maeda Y."/>
            <person name="Toyohara K."/>
            <person name="Miyamoto K."/>
            <person name="Kimura Y."/>
            <person name="Oda K."/>
        </authorList>
    </citation>
    <scope>NUCLEOTIDE SEQUENCE [LARGE SCALE GENOMIC DNA]</scope>
    <source>
        <strain evidence="5">NBRC 110686 / TISTR 2288 / 201-F6</strain>
    </source>
</reference>